<dbReference type="EMBL" id="BMQA01000007">
    <property type="protein sequence ID" value="GGJ15617.1"/>
    <property type="molecule type" value="Genomic_DNA"/>
</dbReference>
<evidence type="ECO:0000256" key="1">
    <source>
        <dbReference type="SAM" id="MobiDB-lite"/>
    </source>
</evidence>
<dbReference type="InterPro" id="IPR008964">
    <property type="entry name" value="Invasin/intimin_cell_adhesion"/>
</dbReference>
<dbReference type="AlphaFoldDB" id="A0A917KKE9"/>
<feature type="compositionally biased region" description="Polar residues" evidence="1">
    <location>
        <begin position="1"/>
        <end position="13"/>
    </location>
</feature>
<proteinExistence type="predicted"/>
<dbReference type="Gene3D" id="2.60.40.1080">
    <property type="match status" value="1"/>
</dbReference>
<dbReference type="InterPro" id="IPR003343">
    <property type="entry name" value="Big_2"/>
</dbReference>
<dbReference type="SUPFAM" id="SSF49373">
    <property type="entry name" value="Invasin/intimin cell-adhesion fragments"/>
    <property type="match status" value="1"/>
</dbReference>
<reference evidence="3" key="2">
    <citation type="submission" date="2020-09" db="EMBL/GenBank/DDBJ databases">
        <authorList>
            <person name="Sun Q."/>
            <person name="Ohkuma M."/>
        </authorList>
    </citation>
    <scope>NUCLEOTIDE SEQUENCE</scope>
    <source>
        <strain evidence="3">JCM 3086</strain>
    </source>
</reference>
<feature type="domain" description="BIG2" evidence="2">
    <location>
        <begin position="22"/>
        <end position="96"/>
    </location>
</feature>
<dbReference type="Pfam" id="PF02368">
    <property type="entry name" value="Big_2"/>
    <property type="match status" value="1"/>
</dbReference>
<evidence type="ECO:0000259" key="2">
    <source>
        <dbReference type="SMART" id="SM00635"/>
    </source>
</evidence>
<gene>
    <name evidence="3" type="ORF">GCM10010121_027900</name>
</gene>
<reference evidence="3" key="1">
    <citation type="journal article" date="2014" name="Int. J. Syst. Evol. Microbiol.">
        <title>Complete genome sequence of Corynebacterium casei LMG S-19264T (=DSM 44701T), isolated from a smear-ripened cheese.</title>
        <authorList>
            <consortium name="US DOE Joint Genome Institute (JGI-PGF)"/>
            <person name="Walter F."/>
            <person name="Albersmeier A."/>
            <person name="Kalinowski J."/>
            <person name="Ruckert C."/>
        </authorList>
    </citation>
    <scope>NUCLEOTIDE SEQUENCE</scope>
    <source>
        <strain evidence="3">JCM 3086</strain>
    </source>
</reference>
<dbReference type="Proteomes" id="UP000657574">
    <property type="component" value="Unassembled WGS sequence"/>
</dbReference>
<comment type="caution">
    <text evidence="3">The sequence shown here is derived from an EMBL/GenBank/DDBJ whole genome shotgun (WGS) entry which is preliminary data.</text>
</comment>
<evidence type="ECO:0000313" key="4">
    <source>
        <dbReference type="Proteomes" id="UP000657574"/>
    </source>
</evidence>
<name>A0A917KKE9_9ACTN</name>
<protein>
    <recommendedName>
        <fullName evidence="2">BIG2 domain-containing protein</fullName>
    </recommendedName>
</protein>
<dbReference type="SMART" id="SM00635">
    <property type="entry name" value="BID_2"/>
    <property type="match status" value="1"/>
</dbReference>
<keyword evidence="4" id="KW-1185">Reference proteome</keyword>
<dbReference type="RefSeq" id="WP_189311447.1">
    <property type="nucleotide sequence ID" value="NZ_BMQA01000007.1"/>
</dbReference>
<evidence type="ECO:0000313" key="3">
    <source>
        <dbReference type="EMBL" id="GGJ15617.1"/>
    </source>
</evidence>
<sequence>MRSDTESASTITVTGPKDPIAKGDHVTLTATGDQIGGDNTAPFTIPVADPASHVWTSSDPKVASVDRSTGALTAHRPGTVTVSVTSGGVTGSAQVVVQ</sequence>
<accession>A0A917KKE9</accession>
<organism evidence="3 4">
    <name type="scientific">Streptomyces brasiliensis</name>
    <dbReference type="NCBI Taxonomy" id="1954"/>
    <lineage>
        <taxon>Bacteria</taxon>
        <taxon>Bacillati</taxon>
        <taxon>Actinomycetota</taxon>
        <taxon>Actinomycetes</taxon>
        <taxon>Kitasatosporales</taxon>
        <taxon>Streptomycetaceae</taxon>
        <taxon>Streptomyces</taxon>
    </lineage>
</organism>
<feature type="region of interest" description="Disordered" evidence="1">
    <location>
        <begin position="1"/>
        <end position="24"/>
    </location>
</feature>